<evidence type="ECO:0000256" key="3">
    <source>
        <dbReference type="ARBA" id="ARBA00022603"/>
    </source>
</evidence>
<dbReference type="GO" id="GO:0003676">
    <property type="term" value="F:nucleic acid binding"/>
    <property type="evidence" value="ECO:0007669"/>
    <property type="project" value="InterPro"/>
</dbReference>
<dbReference type="InterPro" id="IPR058679">
    <property type="entry name" value="RlmG_N"/>
</dbReference>
<dbReference type="InterPro" id="IPR017237">
    <property type="entry name" value="RLMG"/>
</dbReference>
<dbReference type="HAMAP" id="MF_01859">
    <property type="entry name" value="23SrRNA_methyltr_G"/>
    <property type="match status" value="1"/>
</dbReference>
<comment type="catalytic activity">
    <reaction evidence="6">
        <text>guanosine(1835) in 23S rRNA + S-adenosyl-L-methionine = N(2)-methylguanosine(1835) in 23S rRNA + S-adenosyl-L-homocysteine + H(+)</text>
        <dbReference type="Rhea" id="RHEA:42744"/>
        <dbReference type="Rhea" id="RHEA-COMP:10217"/>
        <dbReference type="Rhea" id="RHEA-COMP:10218"/>
        <dbReference type="ChEBI" id="CHEBI:15378"/>
        <dbReference type="ChEBI" id="CHEBI:57856"/>
        <dbReference type="ChEBI" id="CHEBI:59789"/>
        <dbReference type="ChEBI" id="CHEBI:74269"/>
        <dbReference type="ChEBI" id="CHEBI:74481"/>
        <dbReference type="EC" id="2.1.1.174"/>
    </reaction>
</comment>
<name>A0A9W6USI4_9ACTN</name>
<evidence type="ECO:0000256" key="6">
    <source>
        <dbReference type="HAMAP-Rule" id="MF_01859"/>
    </source>
</evidence>
<accession>A0A9W6USI4</accession>
<dbReference type="RefSeq" id="WP_033253705.1">
    <property type="nucleotide sequence ID" value="NZ_BSRX01000040.1"/>
</dbReference>
<comment type="function">
    <text evidence="6">Specifically methylates the guanine in position 1835 (m2G1835) of 23S rRNA.</text>
</comment>
<keyword evidence="1 6" id="KW-0963">Cytoplasm</keyword>
<dbReference type="Pfam" id="PF05175">
    <property type="entry name" value="MTS"/>
    <property type="match status" value="1"/>
</dbReference>
<reference evidence="9" key="1">
    <citation type="submission" date="2023-02" db="EMBL/GenBank/DDBJ databases">
        <title>Kitasatospora phosalacinea NBRC 14362.</title>
        <authorList>
            <person name="Ichikawa N."/>
            <person name="Sato H."/>
            <person name="Tonouchi N."/>
        </authorList>
    </citation>
    <scope>NUCLEOTIDE SEQUENCE</scope>
    <source>
        <strain evidence="9">NBRC 14362</strain>
    </source>
</reference>
<comment type="subcellular location">
    <subcellularLocation>
        <location evidence="6">Cytoplasm</location>
    </subcellularLocation>
</comment>
<dbReference type="InterPro" id="IPR046977">
    <property type="entry name" value="RsmC/RlmG"/>
</dbReference>
<evidence type="ECO:0000256" key="4">
    <source>
        <dbReference type="ARBA" id="ARBA00022679"/>
    </source>
</evidence>
<dbReference type="Pfam" id="PF26049">
    <property type="entry name" value="RLMG_N"/>
    <property type="match status" value="1"/>
</dbReference>
<evidence type="ECO:0000313" key="9">
    <source>
        <dbReference type="EMBL" id="GLW57615.1"/>
    </source>
</evidence>
<protein>
    <recommendedName>
        <fullName evidence="6">Ribosomal RNA large subunit methyltransferase G</fullName>
        <ecNumber evidence="6">2.1.1.174</ecNumber>
    </recommendedName>
    <alternativeName>
        <fullName evidence="6">23S rRNA m2G1835 methyltransferase</fullName>
    </alternativeName>
    <alternativeName>
        <fullName evidence="6">rRNA (guanine-N(2)-)-methyltransferase RlmG</fullName>
    </alternativeName>
</protein>
<evidence type="ECO:0000256" key="5">
    <source>
        <dbReference type="ARBA" id="ARBA00022691"/>
    </source>
</evidence>
<dbReference type="AlphaFoldDB" id="A0A9W6USI4"/>
<dbReference type="GO" id="GO:0052916">
    <property type="term" value="F:23S rRNA (guanine(1835)-N(2))-methyltransferase activity"/>
    <property type="evidence" value="ECO:0007669"/>
    <property type="project" value="UniProtKB-EC"/>
</dbReference>
<proteinExistence type="inferred from homology"/>
<dbReference type="SUPFAM" id="SSF53335">
    <property type="entry name" value="S-adenosyl-L-methionine-dependent methyltransferases"/>
    <property type="match status" value="1"/>
</dbReference>
<organism evidence="9 10">
    <name type="scientific">Kitasatospora phosalacinea</name>
    <dbReference type="NCBI Taxonomy" id="2065"/>
    <lineage>
        <taxon>Bacteria</taxon>
        <taxon>Bacillati</taxon>
        <taxon>Actinomycetota</taxon>
        <taxon>Actinomycetes</taxon>
        <taxon>Kitasatosporales</taxon>
        <taxon>Streptomycetaceae</taxon>
        <taxon>Kitasatospora</taxon>
    </lineage>
</organism>
<dbReference type="PROSITE" id="PS00092">
    <property type="entry name" value="N6_MTASE"/>
    <property type="match status" value="1"/>
</dbReference>
<keyword evidence="4 6" id="KW-0808">Transferase</keyword>
<keyword evidence="3 6" id="KW-0489">Methyltransferase</keyword>
<dbReference type="Proteomes" id="UP001165143">
    <property type="component" value="Unassembled WGS sequence"/>
</dbReference>
<evidence type="ECO:0000256" key="2">
    <source>
        <dbReference type="ARBA" id="ARBA00022552"/>
    </source>
</evidence>
<evidence type="ECO:0000259" key="7">
    <source>
        <dbReference type="Pfam" id="PF05175"/>
    </source>
</evidence>
<sequence length="384" mass="41350">MNCFTTAWGEFELARFPEDPREQLRAWDAADEYLLRHLHEEAVPLDGAVTVLGDRWGALSTALASKAAGLTAVTDSYLASRAIAANLARNGLDPSAVAVRSTQDAPPSRVDVLLVRVPKSLALLEDQLHRLAPAVHEGTVVAGTGMVTEIHTSTLNLFERILGPTRTSLAVRKARLVHTAPAPDLARPANPWPLRYRLPDDVGALSGRQVANQAGVFCADRLDIGTRFFLQHLPEPTGAPRRVVDLGCGNGVVGTAAALADPRAELLFVDESFQAVASAEETFRTNLGPDRRAEFLVGDALADVPTASADLVLLNPPFHSHQATTDAIARRMFTGARRVLRPGGELRVVGNRHLGYHVTLRRLFGGCRTVAGSPKFTVLSATRR</sequence>
<dbReference type="Gene3D" id="3.40.50.150">
    <property type="entry name" value="Vaccinia Virus protein VP39"/>
    <property type="match status" value="2"/>
</dbReference>
<evidence type="ECO:0000313" key="10">
    <source>
        <dbReference type="Proteomes" id="UP001165143"/>
    </source>
</evidence>
<dbReference type="PIRSF" id="PIRSF037565">
    <property type="entry name" value="RRNA_m2G_Mtase_RsmD_prd"/>
    <property type="match status" value="1"/>
</dbReference>
<feature type="domain" description="RlmG N-terminal" evidence="8">
    <location>
        <begin position="1"/>
        <end position="181"/>
    </location>
</feature>
<dbReference type="EC" id="2.1.1.174" evidence="6"/>
<gene>
    <name evidence="6 9" type="primary">rlmG</name>
    <name evidence="9" type="ORF">Kpho01_56260</name>
</gene>
<dbReference type="OrthoDB" id="29650at2"/>
<comment type="similarity">
    <text evidence="6">Belongs to the methyltransferase superfamily. RlmG family.</text>
</comment>
<evidence type="ECO:0000256" key="1">
    <source>
        <dbReference type="ARBA" id="ARBA00022490"/>
    </source>
</evidence>
<evidence type="ECO:0000259" key="8">
    <source>
        <dbReference type="Pfam" id="PF26049"/>
    </source>
</evidence>
<dbReference type="InterPro" id="IPR029063">
    <property type="entry name" value="SAM-dependent_MTases_sf"/>
</dbReference>
<comment type="caution">
    <text evidence="9">The sequence shown here is derived from an EMBL/GenBank/DDBJ whole genome shotgun (WGS) entry which is preliminary data.</text>
</comment>
<keyword evidence="5 6" id="KW-0949">S-adenosyl-L-methionine</keyword>
<dbReference type="InterPro" id="IPR002052">
    <property type="entry name" value="DNA_methylase_N6_adenine_CS"/>
</dbReference>
<dbReference type="GO" id="GO:0005737">
    <property type="term" value="C:cytoplasm"/>
    <property type="evidence" value="ECO:0007669"/>
    <property type="project" value="UniProtKB-SubCell"/>
</dbReference>
<feature type="domain" description="Methyltransferase small" evidence="7">
    <location>
        <begin position="209"/>
        <end position="379"/>
    </location>
</feature>
<dbReference type="PANTHER" id="PTHR47816">
    <property type="entry name" value="RIBOSOMAL RNA SMALL SUBUNIT METHYLTRANSFERASE C"/>
    <property type="match status" value="1"/>
</dbReference>
<dbReference type="CDD" id="cd02440">
    <property type="entry name" value="AdoMet_MTases"/>
    <property type="match status" value="1"/>
</dbReference>
<dbReference type="InterPro" id="IPR007848">
    <property type="entry name" value="Small_mtfrase_dom"/>
</dbReference>
<dbReference type="EMBL" id="BSRX01000040">
    <property type="protein sequence ID" value="GLW57615.1"/>
    <property type="molecule type" value="Genomic_DNA"/>
</dbReference>
<keyword evidence="2 6" id="KW-0698">rRNA processing</keyword>
<dbReference type="PANTHER" id="PTHR47816:SF5">
    <property type="entry name" value="RIBOSOMAL RNA LARGE SUBUNIT METHYLTRANSFERASE G"/>
    <property type="match status" value="1"/>
</dbReference>